<dbReference type="EMBL" id="JAPMLD010000002">
    <property type="protein sequence ID" value="MDW4823875.1"/>
    <property type="molecule type" value="Genomic_DNA"/>
</dbReference>
<evidence type="ECO:0000313" key="1">
    <source>
        <dbReference type="EMBL" id="MDR8523690.1"/>
    </source>
</evidence>
<dbReference type="RefSeq" id="WP_310654570.1">
    <property type="nucleotide sequence ID" value="NZ_JAPMLA010000001.1"/>
</dbReference>
<reference evidence="2 4" key="1">
    <citation type="journal article" date="2022" name="bioRxiv">
        <title>Prophages regulate Shewanella fidelis 3313 motility and biofilm formation: implications for gut colonization dynamics in Ciona robusta.</title>
        <authorList>
            <person name="Natarajan O."/>
            <person name="Gibboney S.L."/>
            <person name="Young M.N."/>
            <person name="Lim S.J."/>
            <person name="Pluta N."/>
            <person name="Atkinson C.G."/>
            <person name="Leigh B.A."/>
            <person name="Liberti A."/>
            <person name="Kees E.D."/>
            <person name="Breitbart M."/>
            <person name="Gralnick J.A."/>
            <person name="Dishaw L.J."/>
        </authorList>
    </citation>
    <scope>NUCLEOTIDE SEQUENCE [LARGE SCALE GENOMIC DNA]</scope>
    <source>
        <strain evidence="2 4">JG4066</strain>
    </source>
</reference>
<accession>A0AAW8NLS0</accession>
<keyword evidence="4" id="KW-1185">Reference proteome</keyword>
<evidence type="ECO:0000313" key="2">
    <source>
        <dbReference type="EMBL" id="MDW4823875.1"/>
    </source>
</evidence>
<protein>
    <submittedName>
        <fullName evidence="1">Uncharacterized protein</fullName>
    </submittedName>
</protein>
<comment type="caution">
    <text evidence="1">The sequence shown here is derived from an EMBL/GenBank/DDBJ whole genome shotgun (WGS) entry which is preliminary data.</text>
</comment>
<dbReference type="Proteomes" id="UP001271263">
    <property type="component" value="Unassembled WGS sequence"/>
</dbReference>
<organism evidence="1 3">
    <name type="scientific">Shewanella fidelis</name>
    <dbReference type="NCBI Taxonomy" id="173509"/>
    <lineage>
        <taxon>Bacteria</taxon>
        <taxon>Pseudomonadati</taxon>
        <taxon>Pseudomonadota</taxon>
        <taxon>Gammaproteobacteria</taxon>
        <taxon>Alteromonadales</taxon>
        <taxon>Shewanellaceae</taxon>
        <taxon>Shewanella</taxon>
    </lineage>
</organism>
<sequence length="43" mass="4831">MMVPVARLELARLFNEADLIKSNPLCFTATQISDVKKPALWQA</sequence>
<evidence type="ECO:0000313" key="4">
    <source>
        <dbReference type="Proteomes" id="UP001271263"/>
    </source>
</evidence>
<name>A0AAW8NLS0_9GAMM</name>
<reference evidence="1" key="2">
    <citation type="submission" date="2022-11" db="EMBL/GenBank/DDBJ databases">
        <title>Prophages regulate Shewanella fidelis motility and biofilm formation: implications for gut colonization dynamics in Ciona robusta.</title>
        <authorList>
            <person name="Natarajan O."/>
            <person name="Gibboney S.L."/>
            <person name="Young M.N."/>
            <person name="Lim S.J."/>
            <person name="Pluta N."/>
            <person name="Atkinson C.G.F."/>
            <person name="Leigh B.A."/>
            <person name="Liberti A."/>
            <person name="Kees E."/>
            <person name="Breitbart M."/>
            <person name="Gralnick J."/>
            <person name="Dishaw L.J."/>
        </authorList>
    </citation>
    <scope>NUCLEOTIDE SEQUENCE</scope>
    <source>
        <strain evidence="1">3313</strain>
    </source>
</reference>
<dbReference type="Proteomes" id="UP001259340">
    <property type="component" value="Unassembled WGS sequence"/>
</dbReference>
<dbReference type="AlphaFoldDB" id="A0AAW8NLS0"/>
<evidence type="ECO:0000313" key="3">
    <source>
        <dbReference type="Proteomes" id="UP001259340"/>
    </source>
</evidence>
<dbReference type="EMBL" id="JAPMLE010000001">
    <property type="protein sequence ID" value="MDR8523690.1"/>
    <property type="molecule type" value="Genomic_DNA"/>
</dbReference>
<gene>
    <name evidence="1" type="ORF">OS133_08335</name>
    <name evidence="2" type="ORF">OS134_07380</name>
</gene>
<proteinExistence type="predicted"/>